<dbReference type="Gene3D" id="2.10.80.10">
    <property type="entry name" value="Lipase, subunit A"/>
    <property type="match status" value="1"/>
</dbReference>
<sequence>MMALIKGMLLIVFLSCLILCSQGEVKQCTRNIQCLPRGLCCESGNLVRGKRALSLLGGKCAQYKEEGERCHRNNVIAEPSEMEMLCPCRYGLTCEPNNEMPPVYGNCVPIK</sequence>
<organism evidence="2 3">
    <name type="scientific">Lingula anatina</name>
    <name type="common">Brachiopod</name>
    <name type="synonym">Lingula unguis</name>
    <dbReference type="NCBI Taxonomy" id="7574"/>
    <lineage>
        <taxon>Eukaryota</taxon>
        <taxon>Metazoa</taxon>
        <taxon>Spiralia</taxon>
        <taxon>Lophotrochozoa</taxon>
        <taxon>Brachiopoda</taxon>
        <taxon>Linguliformea</taxon>
        <taxon>Lingulata</taxon>
        <taxon>Lingulida</taxon>
        <taxon>Linguloidea</taxon>
        <taxon>Lingulidae</taxon>
        <taxon>Lingula</taxon>
    </lineage>
</organism>
<keyword evidence="2" id="KW-1185">Reference proteome</keyword>
<gene>
    <name evidence="3" type="primary">LOC106174359</name>
</gene>
<evidence type="ECO:0000313" key="2">
    <source>
        <dbReference type="Proteomes" id="UP000085678"/>
    </source>
</evidence>
<name>A0A1S3JLR6_LINAN</name>
<evidence type="ECO:0000313" key="3">
    <source>
        <dbReference type="RefSeq" id="XP_013411355.1"/>
    </source>
</evidence>
<feature type="signal peptide" evidence="1">
    <location>
        <begin position="1"/>
        <end position="23"/>
    </location>
</feature>
<dbReference type="AlphaFoldDB" id="A0A1S3JLR6"/>
<evidence type="ECO:0000256" key="1">
    <source>
        <dbReference type="SAM" id="SignalP"/>
    </source>
</evidence>
<dbReference type="Proteomes" id="UP000085678">
    <property type="component" value="Unplaced"/>
</dbReference>
<reference evidence="3" key="1">
    <citation type="submission" date="2025-08" db="UniProtKB">
        <authorList>
            <consortium name="RefSeq"/>
        </authorList>
    </citation>
    <scope>IDENTIFICATION</scope>
    <source>
        <tissue evidence="3">Gonads</tissue>
    </source>
</reference>
<dbReference type="GeneID" id="106174359"/>
<dbReference type="InParanoid" id="A0A1S3JLR6"/>
<feature type="chain" id="PRO_5010335492" evidence="1">
    <location>
        <begin position="24"/>
        <end position="111"/>
    </location>
</feature>
<proteinExistence type="predicted"/>
<accession>A0A1S3JLR6</accession>
<dbReference type="KEGG" id="lak:106174359"/>
<keyword evidence="1" id="KW-0732">Signal</keyword>
<dbReference type="RefSeq" id="XP_013411355.1">
    <property type="nucleotide sequence ID" value="XM_013555901.2"/>
</dbReference>
<protein>
    <submittedName>
        <fullName evidence="3">Prokineticin Bv8-like peptide 2</fullName>
    </submittedName>
</protein>